<evidence type="ECO:0000313" key="5">
    <source>
        <dbReference type="Proteomes" id="UP001232992"/>
    </source>
</evidence>
<protein>
    <submittedName>
        <fullName evidence="4">Amylo-alpha-1,6-glucosidase</fullName>
    </submittedName>
</protein>
<accession>A0ABT7BWZ7</accession>
<dbReference type="EMBL" id="JAQOSQ010000009">
    <property type="protein sequence ID" value="MDJ1183691.1"/>
    <property type="molecule type" value="Genomic_DNA"/>
</dbReference>
<name>A0ABT7BWZ7_9CYAN</name>
<sequence>MLNATNSTQHTSESSSPSPAPYIRDNYLEFKGRTFAPAKQVPIPEWPCTSIERQQPTLTLKNNDLFLITDTLGNIPGCLQRTNNTSLGLFCQDTRFLSRLEWQIEGEPLILLSSSADRGFALSALCANPYVANIHAETISIKRDLVLQGGLFEELTLTNYGKDPIEFELSLSFNADFADLFEIRGSVRQQTGTILRPIHPPARYVPDTTELVFNETSGSTGDLILAYQGLDKQIVESRITFYDRKPDGYKGYTALWKFELDSHETQKLGYKVQPVLNDEPASYVAIPATLRDAIAEETAEVQEWRDRSTRIITDNRALNQIIERAEEDIYLLMQSFGDGDGKILSAGIPWYSTLFGRDSIIAAMQTLIFNPDIARQTLAILAQYQGKEYNPAREEEPGKILHELRRGEMARCSEIPHTPYYGTVDATPLWLMLYADYYAWTGDRQFLDRYWDCALAAMEWIDNNSGKTGYLTYQGTLSEGFTSLINQGWKDSTDCIVFADGTLAEGPIALAEVQGYMYAAKLRMSRLARVKSEQKLGDRWANEAQLLKQRFETDFWLPEKGFFALALDGDRQAVDSISSNPGHCLGLGLFSEEKAEAVADRLRQPDMFNGWGIRTLSSDSPAYNPMGYHIGSVWPHDTSIIASGLRAMDFTDQALEVAQGLIDMTVEQPYNRPPELFCGFERTPNGSPVRYPVACSPQAWATGTVFQLLHLIVNLVPDTPGNCLRIVNPMLPSSVKYLSLKNLKIGNTFLDLEFEQANGATACRVVRKEGRLRVVIEA</sequence>
<dbReference type="Pfam" id="PF14742">
    <property type="entry name" value="GDE_N_bis"/>
    <property type="match status" value="1"/>
</dbReference>
<evidence type="ECO:0000313" key="4">
    <source>
        <dbReference type="EMBL" id="MDJ1183691.1"/>
    </source>
</evidence>
<dbReference type="RefSeq" id="WP_283758344.1">
    <property type="nucleotide sequence ID" value="NZ_JAQOSQ010000009.1"/>
</dbReference>
<dbReference type="InterPro" id="IPR032856">
    <property type="entry name" value="GDE_N_bis"/>
</dbReference>
<dbReference type="Gene3D" id="1.50.10.10">
    <property type="match status" value="1"/>
</dbReference>
<gene>
    <name evidence="4" type="ORF">PMH09_10870</name>
</gene>
<organism evidence="4 5">
    <name type="scientific">Roseofilum casamattae BLCC-M143</name>
    <dbReference type="NCBI Taxonomy" id="3022442"/>
    <lineage>
        <taxon>Bacteria</taxon>
        <taxon>Bacillati</taxon>
        <taxon>Cyanobacteriota</taxon>
        <taxon>Cyanophyceae</taxon>
        <taxon>Desertifilales</taxon>
        <taxon>Desertifilaceae</taxon>
        <taxon>Roseofilum</taxon>
        <taxon>Roseofilum casamattae</taxon>
    </lineage>
</organism>
<dbReference type="SUPFAM" id="SSF48208">
    <property type="entry name" value="Six-hairpin glycosidases"/>
    <property type="match status" value="1"/>
</dbReference>
<feature type="domain" description="Mannosylglycerate hydrolase MGH1-like glycoside hydrolase" evidence="3">
    <location>
        <begin position="358"/>
        <end position="665"/>
    </location>
</feature>
<dbReference type="InterPro" id="IPR008928">
    <property type="entry name" value="6-hairpin_glycosidase_sf"/>
</dbReference>
<proteinExistence type="predicted"/>
<dbReference type="Proteomes" id="UP001232992">
    <property type="component" value="Unassembled WGS sequence"/>
</dbReference>
<evidence type="ECO:0000259" key="2">
    <source>
        <dbReference type="Pfam" id="PF14742"/>
    </source>
</evidence>
<comment type="caution">
    <text evidence="4">The sequence shown here is derived from an EMBL/GenBank/DDBJ whole genome shotgun (WGS) entry which is preliminary data.</text>
</comment>
<dbReference type="InterPro" id="IPR012341">
    <property type="entry name" value="6hp_glycosidase-like_sf"/>
</dbReference>
<dbReference type="InterPro" id="IPR054491">
    <property type="entry name" value="MGH1-like_GH"/>
</dbReference>
<feature type="compositionally biased region" description="Low complexity" evidence="1">
    <location>
        <begin position="1"/>
        <end position="17"/>
    </location>
</feature>
<keyword evidence="5" id="KW-1185">Reference proteome</keyword>
<evidence type="ECO:0000259" key="3">
    <source>
        <dbReference type="Pfam" id="PF22422"/>
    </source>
</evidence>
<feature type="region of interest" description="Disordered" evidence="1">
    <location>
        <begin position="1"/>
        <end position="21"/>
    </location>
</feature>
<reference evidence="4 5" key="1">
    <citation type="submission" date="2023-01" db="EMBL/GenBank/DDBJ databases">
        <title>Novel diversity within Roseofilum (Cyanobacteria; Desertifilaceae) from marine benthic mats with descriptions of four novel species.</title>
        <authorList>
            <person name="Wang Y."/>
            <person name="Berthold D.E."/>
            <person name="Hu J."/>
            <person name="Lefler F.W."/>
            <person name="Laughinghouse H.D. IV."/>
        </authorList>
    </citation>
    <scope>NUCLEOTIDE SEQUENCE [LARGE SCALE GENOMIC DNA]</scope>
    <source>
        <strain evidence="4 5">BLCC-M143</strain>
    </source>
</reference>
<dbReference type="Pfam" id="PF22422">
    <property type="entry name" value="MGH1-like_GH"/>
    <property type="match status" value="1"/>
</dbReference>
<feature type="domain" description="Putative glycogen debranching enzyme N-terminal" evidence="2">
    <location>
        <begin position="60"/>
        <end position="270"/>
    </location>
</feature>
<evidence type="ECO:0000256" key="1">
    <source>
        <dbReference type="SAM" id="MobiDB-lite"/>
    </source>
</evidence>